<evidence type="ECO:0000313" key="2">
    <source>
        <dbReference type="EMBL" id="OTF75768.1"/>
    </source>
</evidence>
<dbReference type="OrthoDB" id="6511514at2759"/>
<keyword evidence="1" id="KW-0472">Membrane</keyword>
<dbReference type="Proteomes" id="UP000194236">
    <property type="component" value="Unassembled WGS sequence"/>
</dbReference>
<evidence type="ECO:0000256" key="1">
    <source>
        <dbReference type="SAM" id="Phobius"/>
    </source>
</evidence>
<organism evidence="2 3">
    <name type="scientific">Euroglyphus maynei</name>
    <name type="common">Mayne's house dust mite</name>
    <dbReference type="NCBI Taxonomy" id="6958"/>
    <lineage>
        <taxon>Eukaryota</taxon>
        <taxon>Metazoa</taxon>
        <taxon>Ecdysozoa</taxon>
        <taxon>Arthropoda</taxon>
        <taxon>Chelicerata</taxon>
        <taxon>Arachnida</taxon>
        <taxon>Acari</taxon>
        <taxon>Acariformes</taxon>
        <taxon>Sarcoptiformes</taxon>
        <taxon>Astigmata</taxon>
        <taxon>Psoroptidia</taxon>
        <taxon>Analgoidea</taxon>
        <taxon>Pyroglyphidae</taxon>
        <taxon>Pyroglyphinae</taxon>
        <taxon>Euroglyphus</taxon>
    </lineage>
</organism>
<protein>
    <submittedName>
        <fullName evidence="2">Uncharacterized protein</fullName>
    </submittedName>
</protein>
<dbReference type="EMBL" id="MUJZ01040468">
    <property type="protein sequence ID" value="OTF75768.1"/>
    <property type="molecule type" value="Genomic_DNA"/>
</dbReference>
<name>A0A1Y3B749_EURMA</name>
<gene>
    <name evidence="2" type="ORF">BLA29_000636</name>
</gene>
<comment type="caution">
    <text evidence="2">The sequence shown here is derived from an EMBL/GenBank/DDBJ whole genome shotgun (WGS) entry which is preliminary data.</text>
</comment>
<keyword evidence="3" id="KW-1185">Reference proteome</keyword>
<accession>A0A1Y3B749</accession>
<dbReference type="AlphaFoldDB" id="A0A1Y3B749"/>
<evidence type="ECO:0000313" key="3">
    <source>
        <dbReference type="Proteomes" id="UP000194236"/>
    </source>
</evidence>
<feature type="transmembrane region" description="Helical" evidence="1">
    <location>
        <begin position="6"/>
        <end position="23"/>
    </location>
</feature>
<keyword evidence="1" id="KW-0812">Transmembrane</keyword>
<proteinExistence type="predicted"/>
<sequence length="128" mass="14924">MRFVHILFVAIIMVTLILSFKDVEAGKQKKRMQLLFLLSLLNRKRIVAPIPIPLPLPIPITIKKEHSVHKEPLPLTVVKEESYHDDEKEQSYTHDNQLVIVQDMVMYQSILDIWIILIVNNNIDSIDM</sequence>
<reference evidence="2 3" key="1">
    <citation type="submission" date="2017-03" db="EMBL/GenBank/DDBJ databases">
        <title>Genome Survey of Euroglyphus maynei.</title>
        <authorList>
            <person name="Arlian L.G."/>
            <person name="Morgan M.S."/>
            <person name="Rider S.D."/>
        </authorList>
    </citation>
    <scope>NUCLEOTIDE SEQUENCE [LARGE SCALE GENOMIC DNA]</scope>
    <source>
        <strain evidence="2">Arlian Lab</strain>
        <tissue evidence="2">Whole body</tissue>
    </source>
</reference>
<keyword evidence="1" id="KW-1133">Transmembrane helix</keyword>